<keyword evidence="1" id="KW-1133">Transmembrane helix</keyword>
<dbReference type="Proteomes" id="UP000005388">
    <property type="component" value="Unassembled WGS sequence"/>
</dbReference>
<dbReference type="Pfam" id="PF09586">
    <property type="entry name" value="YfhO"/>
    <property type="match status" value="1"/>
</dbReference>
<protein>
    <submittedName>
        <fullName evidence="2">Bacterial membrane protein YfhO</fullName>
    </submittedName>
</protein>
<evidence type="ECO:0000256" key="1">
    <source>
        <dbReference type="SAM" id="Phobius"/>
    </source>
</evidence>
<feature type="transmembrane region" description="Helical" evidence="1">
    <location>
        <begin position="157"/>
        <end position="176"/>
    </location>
</feature>
<accession>G5KGD5</accession>
<evidence type="ECO:0000313" key="3">
    <source>
        <dbReference type="Proteomes" id="UP000005388"/>
    </source>
</evidence>
<sequence length="869" mass="99719">MNQSFKKGFYYSLSFIIPFFIIFFSLLAKGISWGSQTTILASDCFHQYVIFAQVLRNILHGQDSLFYTFTSGLGINFYALMSYYLGSFLAPFYFFFKLQNMPDAIYLFTLIKIGLIGLSSFYSIKHLYLKIPYLLILCLSSSYALMSFSVSQLEINMWLDVFILIPLIILGLHQLISERRFLLYYVSLSLLFIQNYYFGFMSAIFLAGYFLVQLTRFSHFKSIWRPILDFTVMSILAGLTSAVMLLPTYFDLSTHGETFTSVKSLLTENTWYLDLFAKNLVGAYDTTKFGAIPTIYVGILPLILAISFFTLKEIDWKIRVAYFLFLAFIIASFSLQQLDLLWQGMHSPNMFLHRYSWVFSTLIIYLAAERLDNRLTSQYIKNDLISLLIISSGFLATYFYRDHYSFLSQFNFLLTLAFLSAYLILLVNISNKKIPSYFILAFTLLFSVIELSLNTYYQVNALGDEWVFPTRNGYNSHLNSIEKLVKYAKSDNSNSFYRTERILPQTGNDSMKYNYNGISQFSSIRNRTSSHIMDRLGYKSDGTNLNLRYQNNTLLADSLFGIKYNLSEFTVRKLGFTLSNQTNDMKLYQNQNASSLGILSSKLYKDVNFTVNTLDNQKNLVNQITGLNENYFSLINANLVNGAQILNQRVVSNNQSNDSTTITYQFRVTNNAQVYVNMSNITFSNDAKKDIFATVNGLTNQYTIDNAFPLFDLGHFKANDIVTVSFNFPQNKQISFDQPQFYALDQTAFENATTKLKKSSVSSKVNGNKIYFDYKISKNRSLLITLPYDQGWSAKVNGKKIAITKFQEGFMKVNLKKGKGQIVLTFIPKGFILGMILSIIGVCLFILYNFLSKTSILTQKSNQKEKAYS</sequence>
<dbReference type="eggNOG" id="COG4485">
    <property type="taxonomic scope" value="Bacteria"/>
</dbReference>
<feature type="transmembrane region" description="Helical" evidence="1">
    <location>
        <begin position="75"/>
        <end position="96"/>
    </location>
</feature>
<feature type="transmembrane region" description="Helical" evidence="1">
    <location>
        <begin position="289"/>
        <end position="311"/>
    </location>
</feature>
<keyword evidence="1" id="KW-0812">Transmembrane</keyword>
<feature type="transmembrane region" description="Helical" evidence="1">
    <location>
        <begin position="406"/>
        <end position="425"/>
    </location>
</feature>
<comment type="caution">
    <text evidence="2">The sequence shown here is derived from an EMBL/GenBank/DDBJ whole genome shotgun (WGS) entry which is preliminary data.</text>
</comment>
<gene>
    <name evidence="2" type="ORF">STRUR_0030</name>
</gene>
<dbReference type="PANTHER" id="PTHR38454:SF1">
    <property type="entry name" value="INTEGRAL MEMBRANE PROTEIN"/>
    <property type="match status" value="1"/>
</dbReference>
<dbReference type="EMBL" id="AEUZ02000001">
    <property type="protein sequence ID" value="EHJ56349.1"/>
    <property type="molecule type" value="Genomic_DNA"/>
</dbReference>
<feature type="transmembrane region" description="Helical" evidence="1">
    <location>
        <begin position="320"/>
        <end position="338"/>
    </location>
</feature>
<dbReference type="PANTHER" id="PTHR38454">
    <property type="entry name" value="INTEGRAL MEMBRANE PROTEIN-RELATED"/>
    <property type="match status" value="1"/>
</dbReference>
<feature type="transmembrane region" description="Helical" evidence="1">
    <location>
        <begin position="105"/>
        <end position="124"/>
    </location>
</feature>
<keyword evidence="1" id="KW-0472">Membrane</keyword>
<name>G5KGD5_9STRE</name>
<dbReference type="STRING" id="764291.STRUR_0030"/>
<dbReference type="InterPro" id="IPR018580">
    <property type="entry name" value="Uncharacterised_YfhO"/>
</dbReference>
<feature type="transmembrane region" description="Helical" evidence="1">
    <location>
        <begin position="130"/>
        <end position="150"/>
    </location>
</feature>
<feature type="transmembrane region" description="Helical" evidence="1">
    <location>
        <begin position="437"/>
        <end position="457"/>
    </location>
</feature>
<feature type="transmembrane region" description="Helical" evidence="1">
    <location>
        <begin position="196"/>
        <end position="215"/>
    </location>
</feature>
<dbReference type="RefSeq" id="WP_006739110.1">
    <property type="nucleotide sequence ID" value="NZ_AEUZ02000001.1"/>
</dbReference>
<feature type="transmembrane region" description="Helical" evidence="1">
    <location>
        <begin position="9"/>
        <end position="28"/>
    </location>
</feature>
<keyword evidence="3" id="KW-1185">Reference proteome</keyword>
<organism evidence="2 3">
    <name type="scientific">Streptococcus urinalis 2285-97</name>
    <dbReference type="NCBI Taxonomy" id="764291"/>
    <lineage>
        <taxon>Bacteria</taxon>
        <taxon>Bacillati</taxon>
        <taxon>Bacillota</taxon>
        <taxon>Bacilli</taxon>
        <taxon>Lactobacillales</taxon>
        <taxon>Streptococcaceae</taxon>
        <taxon>Streptococcus</taxon>
    </lineage>
</organism>
<feature type="transmembrane region" description="Helical" evidence="1">
    <location>
        <begin position="227"/>
        <end position="250"/>
    </location>
</feature>
<dbReference type="AlphaFoldDB" id="G5KGD5"/>
<proteinExistence type="predicted"/>
<reference evidence="2 3" key="1">
    <citation type="journal article" date="2014" name="Int. J. Syst. Evol. Microbiol.">
        <title>Phylogenomics and the dynamic genome evolution of the genus Streptococcus.</title>
        <authorList>
            <consortium name="The Broad Institute Genome Sequencing Platform"/>
            <person name="Richards V.P."/>
            <person name="Palmer S.R."/>
            <person name="Pavinski Bitar P.D."/>
            <person name="Qin X."/>
            <person name="Weinstock G.M."/>
            <person name="Highlander S.K."/>
            <person name="Town C.D."/>
            <person name="Burne R.A."/>
            <person name="Stanhope M.J."/>
        </authorList>
    </citation>
    <scope>NUCLEOTIDE SEQUENCE [LARGE SCALE GENOMIC DNA]</scope>
    <source>
        <strain evidence="2 3">2285-97</strain>
    </source>
</reference>
<feature type="transmembrane region" description="Helical" evidence="1">
    <location>
        <begin position="350"/>
        <end position="368"/>
    </location>
</feature>
<evidence type="ECO:0000313" key="2">
    <source>
        <dbReference type="EMBL" id="EHJ56349.1"/>
    </source>
</evidence>
<feature type="transmembrane region" description="Helical" evidence="1">
    <location>
        <begin position="380"/>
        <end position="400"/>
    </location>
</feature>
<feature type="transmembrane region" description="Helical" evidence="1">
    <location>
        <begin position="831"/>
        <end position="851"/>
    </location>
</feature>